<dbReference type="PANTHER" id="PTHR12195">
    <property type="entry name" value="CYTOPLASMIC FMR1-INTERACTING PROTEIN-RELATED"/>
    <property type="match status" value="1"/>
</dbReference>
<dbReference type="Proteomes" id="UP001497512">
    <property type="component" value="Chromosome 6"/>
</dbReference>
<protein>
    <recommendedName>
        <fullName evidence="1">CYRIA/CYRIB Rac1 binding domain-containing protein</fullName>
    </recommendedName>
</protein>
<reference evidence="2" key="1">
    <citation type="submission" date="2024-02" db="EMBL/GenBank/DDBJ databases">
        <authorList>
            <consortium name="ELIXIR-Norway"/>
            <consortium name="Elixir Norway"/>
        </authorList>
    </citation>
    <scope>NUCLEOTIDE SEQUENCE</scope>
</reference>
<proteinExistence type="predicted"/>
<dbReference type="InterPro" id="IPR008081">
    <property type="entry name" value="Cytoplasmic_FMR1-int"/>
</dbReference>
<keyword evidence="3" id="KW-1185">Reference proteome</keyword>
<evidence type="ECO:0000259" key="1">
    <source>
        <dbReference type="Pfam" id="PF07159"/>
    </source>
</evidence>
<feature type="domain" description="CYRIA/CYRIB Rac1 binding" evidence="1">
    <location>
        <begin position="157"/>
        <end position="284"/>
    </location>
</feature>
<accession>A0ABP0UT11</accession>
<dbReference type="InterPro" id="IPR009828">
    <property type="entry name" value="CYRIA/CYRIB_Rac1-bd"/>
</dbReference>
<organism evidence="2 3">
    <name type="scientific">Sphagnum troendelagicum</name>
    <dbReference type="NCBI Taxonomy" id="128251"/>
    <lineage>
        <taxon>Eukaryota</taxon>
        <taxon>Viridiplantae</taxon>
        <taxon>Streptophyta</taxon>
        <taxon>Embryophyta</taxon>
        <taxon>Bryophyta</taxon>
        <taxon>Sphagnophytina</taxon>
        <taxon>Sphagnopsida</taxon>
        <taxon>Sphagnales</taxon>
        <taxon>Sphagnaceae</taxon>
        <taxon>Sphagnum</taxon>
    </lineage>
</organism>
<dbReference type="PRINTS" id="PR01698">
    <property type="entry name" value="CYTOFMRPINTP"/>
</dbReference>
<dbReference type="EMBL" id="OZ019898">
    <property type="protein sequence ID" value="CAK9229346.1"/>
    <property type="molecule type" value="Genomic_DNA"/>
</dbReference>
<dbReference type="PIRSF" id="PIRSF008153">
    <property type="entry name" value="FMR1_interacting"/>
    <property type="match status" value="1"/>
</dbReference>
<dbReference type="Pfam" id="PF07159">
    <property type="entry name" value="CYRIA-B_Rac1-bd"/>
    <property type="match status" value="1"/>
</dbReference>
<gene>
    <name evidence="2" type="ORF">CSSPTR1EN2_LOCUS19687</name>
</gene>
<evidence type="ECO:0000313" key="2">
    <source>
        <dbReference type="EMBL" id="CAK9229346.1"/>
    </source>
</evidence>
<sequence>MAVPVEEAVAALATFSLEDDQPDIQGLAVTLIGGRSTTESAIDYEDVPAYQLSLAEDTVAITQLDTLISEGRDLVAVLYSYRSCVKALPQLPESMKQNQGDLYLETYQVLDIEIGRLRGMQRWQAAAATRLAGDMHKFSRFDKSIKGPTVTHMWGMVRLLDVLLQLDHLKNAKASIPNDFSWYKRTFTQISAQWPDTDGMREELDDLQIFLSTRWTILLNLQAEIYRVSVVEDVLQVLILFCLELLESDRVLLYSERHTLLRVLPVLVILAMSGEKEGESFLKKIKLSRLVRVFRREYLIVHHIPTIRSQHDEYCLRFAAAVNELQAVKVAKDADEVESTQVKENMYLVIVEGFQLLSEWTGRVWEQCAWKFSRPAKDATPFDPERSKDVTDYEKVVRCNYSAAERKATVEITSYIKGLGTMMERVDTLIADAIWEVLHAQVQEFVQNKLATMLRTTFKKKKDLARILTDMRIIAADWMGNSSEYNAGHVSKLREEGVGVPVTFRSRPAAPTAAQLHCLQFLIHELVSGGTPKKMGGFFSGSEIDIPHADMRQLENFFNKLAFFPHILDYRATLADLTDLGFLWFREFYLETSRVIQFPIECSLPWMLVEYVIESQETGLLESVLMPFDIYNDAADQALRTLKQRFLYDEIEAEVDLCFDQLVFKLSEIIFTYYKTQASSKMLDISFLEVVENQEKYQVFPKRFDSLFRMRRVKLLGRTIDLAFLFGQRMNKIFRENLDFLFERFEAHDLCSIVDLQRMVDILSRTHELLSEHINMDPFPLMMGEMGETISLMSFSGRIATQVFAELQNDFFPNFILCTTTQRFIRSAKSCQQPVRRPTPPNADPSFLCGTPDLNVAHGNVGDLHSNFFGLPHMFAVVKLLGSRSLPWLVRALLDFLSQKISVMEPRIQEMRDSMPKAIAIPSHDWGVEGCLRNFSEQLQWAGSYDGLLDMLQGLKEIGSLIFWMSLLDTVMRQTETVHFMQVVPWLGVVPNKDGQLQQLLADDNYSPLVSLFKQATEEVLSHPGCLNNAAFVSMAKQAEVADILYMNNLQTGSILDYTLAYLGAILARVRDKWDAPSKTGLIEITSSREYYRIYSGIQFFDLQQIHTQNPGEGVSFQECFGDAVAWGGCTILYLLGQELRFELLDFTYHVLSVAESDTLPSSLSYIESRAKGISSYSLEVTAFLDNAKKARRLNSHVFSLLRARAPHEDKLASMITQTGSVVHRIKYPITPSFYLTLAKQ</sequence>
<evidence type="ECO:0000313" key="3">
    <source>
        <dbReference type="Proteomes" id="UP001497512"/>
    </source>
</evidence>
<dbReference type="Pfam" id="PF05994">
    <property type="entry name" value="FragX_IP"/>
    <property type="match status" value="1"/>
</dbReference>
<name>A0ABP0UT11_9BRYO</name>